<sequence>MGVFWYSEAEVVTTEPETVKKIIKKIARRKGIPPVRNLKIKGNSIFFDSDGYGCFGVKGENYNPNPPFNDLPVLFEKLLESYSGALICFEFVSPCQGQEYYFSSTWIKPEGIAQIDGNWYEGCYKYARMLWWKNEDISKTADDLITDDLVRIFDMADIWNIPIDIERYKENMPNLYAAVCKAKAGGFDDWAINNYGNKVITFQVAEKIGELYSDNQDNVLQDCFDNINKWNSFPADVEREDFVFKLPENFPKLSKLQ</sequence>
<gene>
    <name evidence="1" type="ORF">H6G68_22695</name>
</gene>
<proteinExistence type="predicted"/>
<dbReference type="RefSeq" id="WP_190908675.1">
    <property type="nucleotide sequence ID" value="NZ_JACJTQ010000050.1"/>
</dbReference>
<evidence type="ECO:0000313" key="2">
    <source>
        <dbReference type="Proteomes" id="UP000660381"/>
    </source>
</evidence>
<name>A0ABR8JAS5_9NOST</name>
<evidence type="ECO:0000313" key="1">
    <source>
        <dbReference type="EMBL" id="MBD2694519.1"/>
    </source>
</evidence>
<accession>A0ABR8JAS5</accession>
<reference evidence="1 2" key="1">
    <citation type="journal article" date="2020" name="ISME J.">
        <title>Comparative genomics reveals insights into cyanobacterial evolution and habitat adaptation.</title>
        <authorList>
            <person name="Chen M.Y."/>
            <person name="Teng W.K."/>
            <person name="Zhao L."/>
            <person name="Hu C.X."/>
            <person name="Zhou Y.K."/>
            <person name="Han B.P."/>
            <person name="Song L.R."/>
            <person name="Shu W.S."/>
        </authorList>
    </citation>
    <scope>NUCLEOTIDE SEQUENCE [LARGE SCALE GENOMIC DNA]</scope>
    <source>
        <strain evidence="1 2">FACHB-362</strain>
    </source>
</reference>
<dbReference type="Proteomes" id="UP000660381">
    <property type="component" value="Unassembled WGS sequence"/>
</dbReference>
<keyword evidence="2" id="KW-1185">Reference proteome</keyword>
<protein>
    <submittedName>
        <fullName evidence="1">Uncharacterized protein</fullName>
    </submittedName>
</protein>
<comment type="caution">
    <text evidence="1">The sequence shown here is derived from an EMBL/GenBank/DDBJ whole genome shotgun (WGS) entry which is preliminary data.</text>
</comment>
<organism evidence="1 2">
    <name type="scientific">Anabaena catenula FACHB-362</name>
    <dbReference type="NCBI Taxonomy" id="2692877"/>
    <lineage>
        <taxon>Bacteria</taxon>
        <taxon>Bacillati</taxon>
        <taxon>Cyanobacteriota</taxon>
        <taxon>Cyanophyceae</taxon>
        <taxon>Nostocales</taxon>
        <taxon>Nostocaceae</taxon>
        <taxon>Anabaena</taxon>
    </lineage>
</organism>
<dbReference type="EMBL" id="JACJTQ010000050">
    <property type="protein sequence ID" value="MBD2694519.1"/>
    <property type="molecule type" value="Genomic_DNA"/>
</dbReference>